<dbReference type="PANTHER" id="PTHR32309">
    <property type="entry name" value="TYROSINE-PROTEIN KINASE"/>
    <property type="match status" value="1"/>
</dbReference>
<dbReference type="AlphaFoldDB" id="A0A518INU0"/>
<keyword evidence="3" id="KW-0812">Transmembrane</keyword>
<evidence type="ECO:0000256" key="1">
    <source>
        <dbReference type="SAM" id="Coils"/>
    </source>
</evidence>
<feature type="compositionally biased region" description="Basic and acidic residues" evidence="2">
    <location>
        <begin position="530"/>
        <end position="539"/>
    </location>
</feature>
<organism evidence="4 5">
    <name type="scientific">Rosistilla oblonga</name>
    <dbReference type="NCBI Taxonomy" id="2527990"/>
    <lineage>
        <taxon>Bacteria</taxon>
        <taxon>Pseudomonadati</taxon>
        <taxon>Planctomycetota</taxon>
        <taxon>Planctomycetia</taxon>
        <taxon>Pirellulales</taxon>
        <taxon>Pirellulaceae</taxon>
        <taxon>Rosistilla</taxon>
    </lineage>
</organism>
<evidence type="ECO:0000256" key="2">
    <source>
        <dbReference type="SAM" id="MobiDB-lite"/>
    </source>
</evidence>
<sequence>MSGSAAPIAWRHLFHTIRVYLPLWAGATILFAGLGYAYTRVRVDTYSASQSLVIRNEAHGEQDLLGRFASQTDLKAAQETVLELSNNRNVLMAALTRLDPELAELENGPSQDFIADARSRIIVRPPKGSEFGATEVIYLETRETTQERAEKLCNYVREALTNAMRDIRADRFSGVIQELTHSRDLAAAHRQEANKKLQALETSVGSDLGELRSLTENFAGSGNSQRVLTDLQKESQQAELELEKLRELEALLKRGQADPDQLLVSGGELLASQPTLKRLKDGYTDAQLAASSLSSLYTANHPKMRAAETAQREILDKILQEIQASIESMEPQIRIASDRVAKLQKKQDELSNRLNELAEMRTTYSNLLSDFGHRTNLLERAEASLNEAEASRQAALSIDLISPLGPVQSGDKPVGPNDTMLLIGSITAGLLFGAGMVFLVAPGSGKDNFGRRWSDYSGSKFNAAPAAVPAAQQVVASAAQPTVAPPAQPVENAVPAEPATEYAPANHAADAWQNLQRLAAQSSQTGPGEPRVERRSNPR</sequence>
<proteinExistence type="predicted"/>
<keyword evidence="3" id="KW-1133">Transmembrane helix</keyword>
<dbReference type="InterPro" id="IPR050445">
    <property type="entry name" value="Bact_polysacc_biosynth/exp"/>
</dbReference>
<reference evidence="4 5" key="1">
    <citation type="submission" date="2019-02" db="EMBL/GenBank/DDBJ databases">
        <title>Deep-cultivation of Planctomycetes and their phenomic and genomic characterization uncovers novel biology.</title>
        <authorList>
            <person name="Wiegand S."/>
            <person name="Jogler M."/>
            <person name="Boedeker C."/>
            <person name="Pinto D."/>
            <person name="Vollmers J."/>
            <person name="Rivas-Marin E."/>
            <person name="Kohn T."/>
            <person name="Peeters S.H."/>
            <person name="Heuer A."/>
            <person name="Rast P."/>
            <person name="Oberbeckmann S."/>
            <person name="Bunk B."/>
            <person name="Jeske O."/>
            <person name="Meyerdierks A."/>
            <person name="Storesund J.E."/>
            <person name="Kallscheuer N."/>
            <person name="Luecker S."/>
            <person name="Lage O.M."/>
            <person name="Pohl T."/>
            <person name="Merkel B.J."/>
            <person name="Hornburger P."/>
            <person name="Mueller R.-W."/>
            <person name="Bruemmer F."/>
            <person name="Labrenz M."/>
            <person name="Spormann A.M."/>
            <person name="Op den Camp H."/>
            <person name="Overmann J."/>
            <person name="Amann R."/>
            <person name="Jetten M.S.M."/>
            <person name="Mascher T."/>
            <person name="Medema M.H."/>
            <person name="Devos D.P."/>
            <person name="Kaster A.-K."/>
            <person name="Ovreas L."/>
            <person name="Rohde M."/>
            <person name="Galperin M.Y."/>
            <person name="Jogler C."/>
        </authorList>
    </citation>
    <scope>NUCLEOTIDE SEQUENCE [LARGE SCALE GENOMIC DNA]</scope>
    <source>
        <strain evidence="4 5">Mal33</strain>
    </source>
</reference>
<dbReference type="EMBL" id="CP036318">
    <property type="protein sequence ID" value="QDV54759.1"/>
    <property type="molecule type" value="Genomic_DNA"/>
</dbReference>
<feature type="coiled-coil region" evidence="1">
    <location>
        <begin position="333"/>
        <end position="398"/>
    </location>
</feature>
<feature type="transmembrane region" description="Helical" evidence="3">
    <location>
        <begin position="420"/>
        <end position="441"/>
    </location>
</feature>
<dbReference type="RefSeq" id="WP_145282424.1">
    <property type="nucleotide sequence ID" value="NZ_CP036318.1"/>
</dbReference>
<dbReference type="Proteomes" id="UP000316770">
    <property type="component" value="Chromosome"/>
</dbReference>
<keyword evidence="5" id="KW-1185">Reference proteome</keyword>
<keyword evidence="3" id="KW-0472">Membrane</keyword>
<name>A0A518INU0_9BACT</name>
<evidence type="ECO:0000313" key="4">
    <source>
        <dbReference type="EMBL" id="QDV54759.1"/>
    </source>
</evidence>
<feature type="region of interest" description="Disordered" evidence="2">
    <location>
        <begin position="518"/>
        <end position="539"/>
    </location>
</feature>
<protein>
    <submittedName>
        <fullName evidence="4">Uncharacterized protein</fullName>
    </submittedName>
</protein>
<feature type="transmembrane region" description="Helical" evidence="3">
    <location>
        <begin position="20"/>
        <end position="38"/>
    </location>
</feature>
<evidence type="ECO:0000313" key="5">
    <source>
        <dbReference type="Proteomes" id="UP000316770"/>
    </source>
</evidence>
<feature type="region of interest" description="Disordered" evidence="2">
    <location>
        <begin position="485"/>
        <end position="506"/>
    </location>
</feature>
<gene>
    <name evidence="4" type="ORF">Mal33_07190</name>
</gene>
<dbReference type="PANTHER" id="PTHR32309:SF31">
    <property type="entry name" value="CAPSULAR EXOPOLYSACCHARIDE FAMILY"/>
    <property type="match status" value="1"/>
</dbReference>
<accession>A0A518INU0</accession>
<feature type="coiled-coil region" evidence="1">
    <location>
        <begin position="228"/>
        <end position="258"/>
    </location>
</feature>
<keyword evidence="1" id="KW-0175">Coiled coil</keyword>
<evidence type="ECO:0000256" key="3">
    <source>
        <dbReference type="SAM" id="Phobius"/>
    </source>
</evidence>